<organism evidence="7 8">
    <name type="scientific">Oharaeibacter diazotrophicus</name>
    <dbReference type="NCBI Taxonomy" id="1920512"/>
    <lineage>
        <taxon>Bacteria</taxon>
        <taxon>Pseudomonadati</taxon>
        <taxon>Pseudomonadota</taxon>
        <taxon>Alphaproteobacteria</taxon>
        <taxon>Hyphomicrobiales</taxon>
        <taxon>Pleomorphomonadaceae</taxon>
        <taxon>Oharaeibacter</taxon>
    </lineage>
</organism>
<name>A0A4V3CVQ7_9HYPH</name>
<keyword evidence="8" id="KW-1185">Reference proteome</keyword>
<sequence length="424" mass="45357">MAVDVTELDNGVTVVTHGMSHLASTALGVWVSAGSRSEDVAENGISHLLEHMAFKGTRRRSAKAIAEEIENVGGEVNAATSVESTSYYARVLAGDVPLALDILADILQDSVFDPDELDREKHVIGQEIGAALDTPEDLVFDLFQGAAFPDQPIGRPILGSVDTVKSFSDDALRRYLGKHYTGPRTVIAAAGKVEHRRLVRLAREKFERFSADPAAPEPEARYAGGEKREERDLMEAQIVLGFPGASYHADDYTTAQIASSVLGGGMSSRLFQEVREKRGLCYSIYSFHWGFRDTGLFGISAATGEQDVAALVETTLDEVEATIASVGEAEVARAKAQLRAGLLMTLESPAARAGQIARQIMFHGRPLPLDELVARIEAVGTRDVADFLARMVAGAPTLASIGPIADVPSREAVASRLGSSARVA</sequence>
<evidence type="ECO:0000313" key="8">
    <source>
        <dbReference type="Proteomes" id="UP000294547"/>
    </source>
</evidence>
<dbReference type="InterPro" id="IPR007863">
    <property type="entry name" value="Peptidase_M16_C"/>
</dbReference>
<reference evidence="7 8" key="1">
    <citation type="submission" date="2019-03" db="EMBL/GenBank/DDBJ databases">
        <title>Genomic Encyclopedia of Type Strains, Phase IV (KMG-IV): sequencing the most valuable type-strain genomes for metagenomic binning, comparative biology and taxonomic classification.</title>
        <authorList>
            <person name="Goeker M."/>
        </authorList>
    </citation>
    <scope>NUCLEOTIDE SEQUENCE [LARGE SCALE GENOMIC DNA]</scope>
    <source>
        <strain evidence="7 8">DSM 102969</strain>
    </source>
</reference>
<dbReference type="InterPro" id="IPR011249">
    <property type="entry name" value="Metalloenz_LuxS/M16"/>
</dbReference>
<feature type="domain" description="Peptidase M16 N-terminal" evidence="5">
    <location>
        <begin position="23"/>
        <end position="159"/>
    </location>
</feature>
<evidence type="ECO:0000256" key="1">
    <source>
        <dbReference type="ARBA" id="ARBA00001947"/>
    </source>
</evidence>
<proteinExistence type="inferred from homology"/>
<dbReference type="AlphaFoldDB" id="A0A4V3CVQ7"/>
<dbReference type="EMBL" id="SNXY01000009">
    <property type="protein sequence ID" value="TDP83408.1"/>
    <property type="molecule type" value="Genomic_DNA"/>
</dbReference>
<evidence type="ECO:0000313" key="7">
    <source>
        <dbReference type="EMBL" id="TDP83408.1"/>
    </source>
</evidence>
<dbReference type="PROSITE" id="PS00143">
    <property type="entry name" value="INSULINASE"/>
    <property type="match status" value="1"/>
</dbReference>
<evidence type="ECO:0000259" key="5">
    <source>
        <dbReference type="Pfam" id="PF00675"/>
    </source>
</evidence>
<comment type="caution">
    <text evidence="7">The sequence shown here is derived from an EMBL/GenBank/DDBJ whole genome shotgun (WGS) entry which is preliminary data.</text>
</comment>
<dbReference type="Gene3D" id="3.30.830.10">
    <property type="entry name" value="Metalloenzyme, LuxS/M16 peptidase-like"/>
    <property type="match status" value="2"/>
</dbReference>
<dbReference type="GO" id="GO:0006508">
    <property type="term" value="P:proteolysis"/>
    <property type="evidence" value="ECO:0007669"/>
    <property type="project" value="InterPro"/>
</dbReference>
<comment type="similarity">
    <text evidence="2 4">Belongs to the peptidase M16 family.</text>
</comment>
<dbReference type="Pfam" id="PF05193">
    <property type="entry name" value="Peptidase_M16_C"/>
    <property type="match status" value="1"/>
</dbReference>
<keyword evidence="3" id="KW-0378">Hydrolase</keyword>
<evidence type="ECO:0000256" key="3">
    <source>
        <dbReference type="ARBA" id="ARBA00023049"/>
    </source>
</evidence>
<dbReference type="OrthoDB" id="9811314at2"/>
<dbReference type="RefSeq" id="WP_126538335.1">
    <property type="nucleotide sequence ID" value="NZ_BSPM01000009.1"/>
</dbReference>
<dbReference type="Pfam" id="PF00675">
    <property type="entry name" value="Peptidase_M16"/>
    <property type="match status" value="1"/>
</dbReference>
<comment type="cofactor">
    <cofactor evidence="1">
        <name>Zn(2+)</name>
        <dbReference type="ChEBI" id="CHEBI:29105"/>
    </cofactor>
</comment>
<protein>
    <submittedName>
        <fullName evidence="7">Putative Zn-dependent peptidase</fullName>
    </submittedName>
</protein>
<dbReference type="GO" id="GO:0004222">
    <property type="term" value="F:metalloendopeptidase activity"/>
    <property type="evidence" value="ECO:0007669"/>
    <property type="project" value="InterPro"/>
</dbReference>
<dbReference type="FunFam" id="3.30.830.10:FF:000008">
    <property type="entry name" value="Mitochondrial-processing peptidase subunit beta"/>
    <property type="match status" value="1"/>
</dbReference>
<accession>A0A4V3CVQ7</accession>
<dbReference type="InterPro" id="IPR050361">
    <property type="entry name" value="MPP/UQCRC_Complex"/>
</dbReference>
<evidence type="ECO:0000256" key="4">
    <source>
        <dbReference type="RuleBase" id="RU004447"/>
    </source>
</evidence>
<dbReference type="PANTHER" id="PTHR11851:SF49">
    <property type="entry name" value="MITOCHONDRIAL-PROCESSING PEPTIDASE SUBUNIT ALPHA"/>
    <property type="match status" value="1"/>
</dbReference>
<dbReference type="PANTHER" id="PTHR11851">
    <property type="entry name" value="METALLOPROTEASE"/>
    <property type="match status" value="1"/>
</dbReference>
<gene>
    <name evidence="7" type="ORF">EDD54_3370</name>
</gene>
<evidence type="ECO:0000259" key="6">
    <source>
        <dbReference type="Pfam" id="PF05193"/>
    </source>
</evidence>
<dbReference type="SUPFAM" id="SSF63411">
    <property type="entry name" value="LuxS/MPP-like metallohydrolase"/>
    <property type="match status" value="2"/>
</dbReference>
<dbReference type="GO" id="GO:0046872">
    <property type="term" value="F:metal ion binding"/>
    <property type="evidence" value="ECO:0007669"/>
    <property type="project" value="InterPro"/>
</dbReference>
<keyword evidence="3" id="KW-0645">Protease</keyword>
<feature type="domain" description="Peptidase M16 C-terminal" evidence="6">
    <location>
        <begin position="167"/>
        <end position="338"/>
    </location>
</feature>
<evidence type="ECO:0000256" key="2">
    <source>
        <dbReference type="ARBA" id="ARBA00007261"/>
    </source>
</evidence>
<dbReference type="InterPro" id="IPR011765">
    <property type="entry name" value="Pept_M16_N"/>
</dbReference>
<dbReference type="InterPro" id="IPR001431">
    <property type="entry name" value="Pept_M16_Zn_BS"/>
</dbReference>
<dbReference type="Proteomes" id="UP000294547">
    <property type="component" value="Unassembled WGS sequence"/>
</dbReference>
<keyword evidence="3" id="KW-0482">Metalloprotease</keyword>